<gene>
    <name evidence="2" type="ORF">WJX74_008099</name>
</gene>
<evidence type="ECO:0000313" key="2">
    <source>
        <dbReference type="EMBL" id="KAK9827145.1"/>
    </source>
</evidence>
<feature type="region of interest" description="Disordered" evidence="1">
    <location>
        <begin position="130"/>
        <end position="151"/>
    </location>
</feature>
<dbReference type="Proteomes" id="UP001438707">
    <property type="component" value="Unassembled WGS sequence"/>
</dbReference>
<dbReference type="AlphaFoldDB" id="A0AAW1QZU9"/>
<protein>
    <submittedName>
        <fullName evidence="2">Uncharacterized protein</fullName>
    </submittedName>
</protein>
<comment type="caution">
    <text evidence="2">The sequence shown here is derived from an EMBL/GenBank/DDBJ whole genome shotgun (WGS) entry which is preliminary data.</text>
</comment>
<proteinExistence type="predicted"/>
<evidence type="ECO:0000313" key="3">
    <source>
        <dbReference type="Proteomes" id="UP001438707"/>
    </source>
</evidence>
<reference evidence="2 3" key="1">
    <citation type="journal article" date="2024" name="Nat. Commun.">
        <title>Phylogenomics reveals the evolutionary origins of lichenization in chlorophyte algae.</title>
        <authorList>
            <person name="Puginier C."/>
            <person name="Libourel C."/>
            <person name="Otte J."/>
            <person name="Skaloud P."/>
            <person name="Haon M."/>
            <person name="Grisel S."/>
            <person name="Petersen M."/>
            <person name="Berrin J.G."/>
            <person name="Delaux P.M."/>
            <person name="Dal Grande F."/>
            <person name="Keller J."/>
        </authorList>
    </citation>
    <scope>NUCLEOTIDE SEQUENCE [LARGE SCALE GENOMIC DNA]</scope>
    <source>
        <strain evidence="2 3">SAG 2145</strain>
    </source>
</reference>
<organism evidence="2 3">
    <name type="scientific">Apatococcus lobatus</name>
    <dbReference type="NCBI Taxonomy" id="904363"/>
    <lineage>
        <taxon>Eukaryota</taxon>
        <taxon>Viridiplantae</taxon>
        <taxon>Chlorophyta</taxon>
        <taxon>core chlorophytes</taxon>
        <taxon>Trebouxiophyceae</taxon>
        <taxon>Chlorellales</taxon>
        <taxon>Chlorellaceae</taxon>
        <taxon>Apatococcus</taxon>
    </lineage>
</organism>
<name>A0AAW1QZU9_9CHLO</name>
<keyword evidence="3" id="KW-1185">Reference proteome</keyword>
<dbReference type="EMBL" id="JALJOS010000019">
    <property type="protein sequence ID" value="KAK9827145.1"/>
    <property type="molecule type" value="Genomic_DNA"/>
</dbReference>
<feature type="region of interest" description="Disordered" evidence="1">
    <location>
        <begin position="1"/>
        <end position="21"/>
    </location>
</feature>
<sequence>MRTLENNPADPVSQAEHGRRDGVSALSQLQLDKIGQYSTREGGDDSVLNLTSLGSCGLWFKLDCISQPLACLQLLLLTCCWRFSQGPDEACRCGLAATRWLRSCNVPAAGDSGQEPKHAPDAGYQLGTMIDSPEAGMRPTPARHRPRSLPGVYDGPSVEASLVARTPPAPDQGKPEVLHRLRQPAALWSKPGQETGHSDIDGDASSSDAEQDGALQYDACRGSCRIPPLDAVVIDNLKAKAAIVISATPLVERLLKEAKADFDRVASGHQVKTNDQLAVIYNDAMPLEEHHAAAALGLGIPILIAALLRDGCQPRRQHYERPCLRRSSAAGRHGISVQPSACVR</sequence>
<evidence type="ECO:0000256" key="1">
    <source>
        <dbReference type="SAM" id="MobiDB-lite"/>
    </source>
</evidence>
<accession>A0AAW1QZU9</accession>
<feature type="region of interest" description="Disordered" evidence="1">
    <location>
        <begin position="187"/>
        <end position="211"/>
    </location>
</feature>